<dbReference type="Pfam" id="PF03915">
    <property type="entry name" value="AIP3"/>
    <property type="match status" value="1"/>
</dbReference>
<keyword evidence="1 2" id="KW-0175">Coiled coil</keyword>
<dbReference type="InterPro" id="IPR005613">
    <property type="entry name" value="AIP3_C"/>
</dbReference>
<name>A0A433QZ63_9FUNG</name>
<evidence type="ECO:0000256" key="1">
    <source>
        <dbReference type="ARBA" id="ARBA00023054"/>
    </source>
</evidence>
<evidence type="ECO:0000256" key="2">
    <source>
        <dbReference type="SAM" id="Coils"/>
    </source>
</evidence>
<feature type="region of interest" description="Disordered" evidence="3">
    <location>
        <begin position="1"/>
        <end position="22"/>
    </location>
</feature>
<feature type="compositionally biased region" description="Polar residues" evidence="3">
    <location>
        <begin position="296"/>
        <end position="305"/>
    </location>
</feature>
<feature type="compositionally biased region" description="Polar residues" evidence="3">
    <location>
        <begin position="1"/>
        <end position="11"/>
    </location>
</feature>
<feature type="region of interest" description="Disordered" evidence="3">
    <location>
        <begin position="178"/>
        <end position="361"/>
    </location>
</feature>
<dbReference type="InterPro" id="IPR056279">
    <property type="entry name" value="Aip3p_Bud6_N"/>
</dbReference>
<reference evidence="5 6" key="1">
    <citation type="journal article" date="2018" name="New Phytol.">
        <title>Phylogenomics of Endogonaceae and evolution of mycorrhizas within Mucoromycota.</title>
        <authorList>
            <person name="Chang Y."/>
            <person name="Desiro A."/>
            <person name="Na H."/>
            <person name="Sandor L."/>
            <person name="Lipzen A."/>
            <person name="Clum A."/>
            <person name="Barry K."/>
            <person name="Grigoriev I.V."/>
            <person name="Martin F.M."/>
            <person name="Stajich J.E."/>
            <person name="Smith M.E."/>
            <person name="Bonito G."/>
            <person name="Spatafora J.W."/>
        </authorList>
    </citation>
    <scope>NUCLEOTIDE SEQUENCE [LARGE SCALE GENOMIC DNA]</scope>
    <source>
        <strain evidence="5 6">AD002</strain>
    </source>
</reference>
<protein>
    <submittedName>
        <fullName evidence="5">Actin interacting protein 3-domain-containing protein</fullName>
    </submittedName>
</protein>
<dbReference type="GO" id="GO:0051286">
    <property type="term" value="C:cell tip"/>
    <property type="evidence" value="ECO:0007669"/>
    <property type="project" value="TreeGrafter"/>
</dbReference>
<sequence length="908" mass="100341">MELAQSPQNATGGLVRHPTNSGNTGAMAVIEQTVTRLLVATKQLLEGLTKWSQNRMSEQQIYDIYNTLETQFASASIAFESAGIEMRYDGIIQGGLNLLAKNPPACSAESTPVRDLSRIPADLRTCIDIALFEDPSISLERHLPTIRDVIIKLLQGLKKKQAIFRERHQDYYSPIMEKPHEATSTPPPTPVSVPVSVPASAPPPGPPPRRADSFKTVHRPSRPASPRPASPRSASPRPASPRSASPHPTSPHLASSHLASPCPMSPPSPIFSSQSPPNFPKIATRTASSTSRTASPISKTASPTPVLSPRLRPQQSTITRGSPLPPPPPPPPPPLPPARVARQPTLPDSGDFDLNDPKTADALAALKKQENLARRSTVRKSMLIRGGPVPGGPGFMFDRPIPEMPKRRVITEEQSPMPRLPPAQKKEDGEDNGVDIAPAKEKKVVDKVVVKAEPGLQLYLQIGKAVKRTRYDGPINLPALRMLFIERFEYNPRQDNFPSIYIRDPVTQVSYELEDLGEIGENSVLSLNIEEVAFENLQKQITDGFVAVNKDIIDLKTLFSESTEMVKKQLTTAPKTAASAATSMIREVTRKVIAAQNPDVPSSTSPAAREFSPVMIAELKSQHEEVQKLRRDLSIMRQLYTEFQNNTHAMLTALREKAVVVKEQVPTDSSLARTGIEAGKRKVDRSADAITSRLEKLQDVIDELKLDVTKRNCKPSEAQIGYCSKEAEALKDEIAELSAYIRTVKPVWKKTWEEELQNIVREQQFLKEREGLLLDLEEDHEALTEVFDQLKKVLELKPRRVTPREFRVVPAEEGGEGMNDVFKQVQSIDVDSERRLRALRQAEKLREVELSNRIDEFEKELTGFVENNRLKKTGGTEEAERLRQRKDAQLLKTLFGGGPGGGGGGAAQ</sequence>
<evidence type="ECO:0000313" key="5">
    <source>
        <dbReference type="EMBL" id="RUS35067.1"/>
    </source>
</evidence>
<feature type="compositionally biased region" description="Low complexity" evidence="3">
    <location>
        <begin position="230"/>
        <end position="246"/>
    </location>
</feature>
<dbReference type="EMBL" id="RBNJ01000229">
    <property type="protein sequence ID" value="RUS35067.1"/>
    <property type="molecule type" value="Genomic_DNA"/>
</dbReference>
<feature type="coiled-coil region" evidence="2">
    <location>
        <begin position="749"/>
        <end position="793"/>
    </location>
</feature>
<evidence type="ECO:0000313" key="6">
    <source>
        <dbReference type="Proteomes" id="UP000274822"/>
    </source>
</evidence>
<dbReference type="Pfam" id="PF23153">
    <property type="entry name" value="Aip3p_Bud6_N"/>
    <property type="match status" value="2"/>
</dbReference>
<dbReference type="PANTHER" id="PTHR22741">
    <property type="entry name" value="P140CAP/SNIP-RELATED"/>
    <property type="match status" value="1"/>
</dbReference>
<dbReference type="GO" id="GO:0005737">
    <property type="term" value="C:cytoplasm"/>
    <property type="evidence" value="ECO:0007669"/>
    <property type="project" value="TreeGrafter"/>
</dbReference>
<feature type="domain" description="Actin interacting protein 3 C-terminal" evidence="4">
    <location>
        <begin position="459"/>
        <end position="888"/>
    </location>
</feature>
<dbReference type="PRINTS" id="PR01217">
    <property type="entry name" value="PRICHEXTENSN"/>
</dbReference>
<dbReference type="Gene3D" id="1.20.58.1540">
    <property type="entry name" value="Actin interacting protein 3, C-terminal domain"/>
    <property type="match status" value="1"/>
</dbReference>
<gene>
    <name evidence="5" type="ORF">BC938DRAFT_476195</name>
</gene>
<evidence type="ECO:0000256" key="3">
    <source>
        <dbReference type="SAM" id="MobiDB-lite"/>
    </source>
</evidence>
<dbReference type="PANTHER" id="PTHR22741:SF10">
    <property type="entry name" value="COILED-COIL DOMAIN-CONTAINING PROTEIN CG32809"/>
    <property type="match status" value="1"/>
</dbReference>
<dbReference type="Proteomes" id="UP000274822">
    <property type="component" value="Unassembled WGS sequence"/>
</dbReference>
<proteinExistence type="predicted"/>
<comment type="caution">
    <text evidence="5">The sequence shown here is derived from an EMBL/GenBank/DDBJ whole genome shotgun (WGS) entry which is preliminary data.</text>
</comment>
<feature type="region of interest" description="Disordered" evidence="3">
    <location>
        <begin position="411"/>
        <end position="433"/>
    </location>
</feature>
<dbReference type="SMART" id="SM00806">
    <property type="entry name" value="AIP3"/>
    <property type="match status" value="1"/>
</dbReference>
<feature type="compositionally biased region" description="Low complexity" evidence="3">
    <location>
        <begin position="283"/>
        <end position="295"/>
    </location>
</feature>
<feature type="coiled-coil region" evidence="2">
    <location>
        <begin position="616"/>
        <end position="646"/>
    </location>
</feature>
<keyword evidence="6" id="KW-1185">Reference proteome</keyword>
<dbReference type="GO" id="GO:0005519">
    <property type="term" value="F:cytoskeletal regulatory protein binding"/>
    <property type="evidence" value="ECO:0007669"/>
    <property type="project" value="InterPro"/>
</dbReference>
<accession>A0A433QZ63</accession>
<evidence type="ECO:0000259" key="4">
    <source>
        <dbReference type="SMART" id="SM00806"/>
    </source>
</evidence>
<dbReference type="GO" id="GO:0030010">
    <property type="term" value="P:establishment of cell polarity"/>
    <property type="evidence" value="ECO:0007669"/>
    <property type="project" value="TreeGrafter"/>
</dbReference>
<dbReference type="AlphaFoldDB" id="A0A433QZ63"/>
<dbReference type="InterPro" id="IPR022782">
    <property type="entry name" value="AIP3-like_C"/>
</dbReference>
<organism evidence="5 6">
    <name type="scientific">Jimgerdemannia flammicorona</name>
    <dbReference type="NCBI Taxonomy" id="994334"/>
    <lineage>
        <taxon>Eukaryota</taxon>
        <taxon>Fungi</taxon>
        <taxon>Fungi incertae sedis</taxon>
        <taxon>Mucoromycota</taxon>
        <taxon>Mucoromycotina</taxon>
        <taxon>Endogonomycetes</taxon>
        <taxon>Endogonales</taxon>
        <taxon>Endogonaceae</taxon>
        <taxon>Jimgerdemannia</taxon>
    </lineage>
</organism>
<feature type="compositionally biased region" description="Pro residues" evidence="3">
    <location>
        <begin position="323"/>
        <end position="337"/>
    </location>
</feature>
<dbReference type="InterPro" id="IPR051825">
    <property type="entry name" value="SRCIN1"/>
</dbReference>